<feature type="region of interest" description="Disordered" evidence="1">
    <location>
        <begin position="1681"/>
        <end position="1733"/>
    </location>
</feature>
<feature type="compositionally biased region" description="Basic residues" evidence="1">
    <location>
        <begin position="1266"/>
        <end position="1277"/>
    </location>
</feature>
<dbReference type="Proteomes" id="UP000751190">
    <property type="component" value="Unassembled WGS sequence"/>
</dbReference>
<feature type="compositionally biased region" description="Low complexity" evidence="1">
    <location>
        <begin position="2467"/>
        <end position="2479"/>
    </location>
</feature>
<feature type="compositionally biased region" description="Low complexity" evidence="1">
    <location>
        <begin position="1320"/>
        <end position="1336"/>
    </location>
</feature>
<feature type="compositionally biased region" description="Acidic residues" evidence="1">
    <location>
        <begin position="2742"/>
        <end position="2754"/>
    </location>
</feature>
<feature type="compositionally biased region" description="Low complexity" evidence="1">
    <location>
        <begin position="2536"/>
        <end position="2549"/>
    </location>
</feature>
<feature type="compositionally biased region" description="Acidic residues" evidence="1">
    <location>
        <begin position="2707"/>
        <end position="2733"/>
    </location>
</feature>
<dbReference type="SMART" id="SM00015">
    <property type="entry name" value="IQ"/>
    <property type="match status" value="10"/>
</dbReference>
<feature type="compositionally biased region" description="Low complexity" evidence="1">
    <location>
        <begin position="2379"/>
        <end position="2405"/>
    </location>
</feature>
<keyword evidence="3" id="KW-1185">Reference proteome</keyword>
<feature type="compositionally biased region" description="Low complexity" evidence="1">
    <location>
        <begin position="1613"/>
        <end position="1622"/>
    </location>
</feature>
<feature type="region of interest" description="Disordered" evidence="1">
    <location>
        <begin position="2366"/>
        <end position="2409"/>
    </location>
</feature>
<organism evidence="2 3">
    <name type="scientific">Diacronema lutheri</name>
    <name type="common">Unicellular marine alga</name>
    <name type="synonym">Monochrysis lutheri</name>
    <dbReference type="NCBI Taxonomy" id="2081491"/>
    <lineage>
        <taxon>Eukaryota</taxon>
        <taxon>Haptista</taxon>
        <taxon>Haptophyta</taxon>
        <taxon>Pavlovophyceae</taxon>
        <taxon>Pavlovales</taxon>
        <taxon>Pavlovaceae</taxon>
        <taxon>Diacronema</taxon>
    </lineage>
</organism>
<proteinExistence type="predicted"/>
<evidence type="ECO:0000313" key="3">
    <source>
        <dbReference type="Proteomes" id="UP000751190"/>
    </source>
</evidence>
<evidence type="ECO:0000256" key="1">
    <source>
        <dbReference type="SAM" id="MobiDB-lite"/>
    </source>
</evidence>
<feature type="region of interest" description="Disordered" evidence="1">
    <location>
        <begin position="2122"/>
        <end position="2171"/>
    </location>
</feature>
<feature type="compositionally biased region" description="Basic and acidic residues" evidence="1">
    <location>
        <begin position="1216"/>
        <end position="1228"/>
    </location>
</feature>
<protein>
    <submittedName>
        <fullName evidence="2">Uncharacterized protein</fullName>
    </submittedName>
</protein>
<accession>A0A8J5XDY5</accession>
<feature type="region of interest" description="Disordered" evidence="1">
    <location>
        <begin position="2310"/>
        <end position="2348"/>
    </location>
</feature>
<feature type="region of interest" description="Disordered" evidence="1">
    <location>
        <begin position="153"/>
        <end position="174"/>
    </location>
</feature>
<feature type="region of interest" description="Disordered" evidence="1">
    <location>
        <begin position="1528"/>
        <end position="1547"/>
    </location>
</feature>
<feature type="compositionally biased region" description="Basic and acidic residues" evidence="1">
    <location>
        <begin position="2146"/>
        <end position="2166"/>
    </location>
</feature>
<reference evidence="2" key="1">
    <citation type="submission" date="2021-05" db="EMBL/GenBank/DDBJ databases">
        <title>The genome of the haptophyte Pavlova lutheri (Diacronema luteri, Pavlovales) - a model for lipid biosynthesis in eukaryotic algae.</title>
        <authorList>
            <person name="Hulatt C.J."/>
            <person name="Posewitz M.C."/>
        </authorList>
    </citation>
    <scope>NUCLEOTIDE SEQUENCE</scope>
    <source>
        <strain evidence="2">NIVA-4/92</strain>
    </source>
</reference>
<dbReference type="PROSITE" id="PS50096">
    <property type="entry name" value="IQ"/>
    <property type="match status" value="9"/>
</dbReference>
<feature type="region of interest" description="Disordered" evidence="1">
    <location>
        <begin position="2535"/>
        <end position="2570"/>
    </location>
</feature>
<feature type="compositionally biased region" description="Low complexity" evidence="1">
    <location>
        <begin position="2013"/>
        <end position="2030"/>
    </location>
</feature>
<dbReference type="InterPro" id="IPR011989">
    <property type="entry name" value="ARM-like"/>
</dbReference>
<feature type="region of interest" description="Disordered" evidence="1">
    <location>
        <begin position="1307"/>
        <end position="1337"/>
    </location>
</feature>
<dbReference type="EMBL" id="JAGTXO010000023">
    <property type="protein sequence ID" value="KAG8461967.1"/>
    <property type="molecule type" value="Genomic_DNA"/>
</dbReference>
<gene>
    <name evidence="2" type="ORF">KFE25_013986</name>
</gene>
<feature type="region of interest" description="Disordered" evidence="1">
    <location>
        <begin position="1604"/>
        <end position="1624"/>
    </location>
</feature>
<dbReference type="InterPro" id="IPR016024">
    <property type="entry name" value="ARM-type_fold"/>
</dbReference>
<dbReference type="SUPFAM" id="SSF48371">
    <property type="entry name" value="ARM repeat"/>
    <property type="match status" value="1"/>
</dbReference>
<evidence type="ECO:0000313" key="2">
    <source>
        <dbReference type="EMBL" id="KAG8461967.1"/>
    </source>
</evidence>
<name>A0A8J5XDY5_DIALT</name>
<feature type="region of interest" description="Disordered" evidence="1">
    <location>
        <begin position="2447"/>
        <end position="2492"/>
    </location>
</feature>
<feature type="compositionally biased region" description="Low complexity" evidence="1">
    <location>
        <begin position="2130"/>
        <end position="2145"/>
    </location>
</feature>
<dbReference type="Gene3D" id="1.25.10.10">
    <property type="entry name" value="Leucine-rich Repeat Variant"/>
    <property type="match status" value="1"/>
</dbReference>
<feature type="region of interest" description="Disordered" evidence="1">
    <location>
        <begin position="1205"/>
        <end position="1282"/>
    </location>
</feature>
<dbReference type="InterPro" id="IPR000048">
    <property type="entry name" value="IQ_motif_EF-hand-BS"/>
</dbReference>
<sequence length="2781" mass="277128">MSERVTRPLPTLRERLDALAKALSLPISDSAQQAAVGAAPGARAPVVAALEELSDFLAGTTSGSTGGPLGLITANAPAIAAAAASGPPDARGAAHGAVDGAAMSAADGAADVQAELELEVISATIEARLPAAVVDALWRAIGVLSEQRAPSLLADTDGDANEPNGRRRAPHDAPPIGAALLDQFEKLLYSGLALLANLADVAPDQAAVGADGVLELSTELLASPDPSVAYCAIVAVQNLMATAECVGQLLRNGGEPLVGALRASSTREIADAAAGAHHNVHRLLRQLTMLDVSDILVPDDDSDAGPGGADGADALRALAAHAAAEYAAGRGLGAAERAAGARARAAARASRRARLLAGGLSDAAFSGVGAGLQRTGAPSSRAVAERAAIELQRHTRGLLARKRRRRRGDRAAESAARDLARLAPRLERAAAALAAHAMAGGGGGAGDDGASAGALGMGARCAAVAVVDAAAAPAADGARIAAPPPGADGRTAQHAAHADSMVVLEGFLTELAGLAASLLAHEGLASGASSPPSAADAAAFARVATSSSLLPALVAVCRACVPPRPAAPPAGARAAALVARARALRASAAAPPPRTGGRHAGAERDTQADAALAAFDAAAADAARDATAHVPSAPASCAYLALSCIANLAALDDSSEGNGIAQGLYAAGALARACDALEAARVVAPDGTVLGAAIGAAHGAPAAAPAAAAATAAATAAASFAPNADAELALYALAALRNLLAAPVLRAARRADVSHDVLSRPRALWLLRTIAASEADVLGQMAVEAFANLVRAPAVRTWQWLTRLQAVARGRHARVRAYREVPRALAAARARDKPAVVEAVAEADARWRTWAVSSHAGWTAAAARTLQARARGRRARLDVAAMRARSTAVRTSERGGDGAAAAAAADAPAAEQARRATAATLIQAIARGTAARRRHGARARAPAGAPVALTAAVMAASGAAGADEDAPAADDGRSAVSGVDEAGDGSVEERPPAEAQADAGAERVAVVDGAAKSAAAARADANVAAAAASAAARAVAGLAIAGTDAHAPEAAEVAVPALSPLRGNGGGATGAGAFDGLDLTPRTAALVTEAELATVVAAAAQTRAAAALARAHASGAVVSGANVANVVIARADTDRGGDAAAHRAVDDAADADALAVADAAYARASAAPRTGSAAVAASREPLRRPPFRASRLHETAASVLTAGARGMAGRRAARTVRRERARATDAARRYGAPTRAEHAAATRVQAASRGRRARARATRDAAARTIQRRWRTRRSTRRASADAASADAAAAVADAAATTVQAAARGRAARRAGAPHRRSVAAAAHRGAATAGADAGRGLHRRLPAGHAAARSAELAAGAASHAQHDERARAARLIASSIAGRTARQHARHERALLRVRRAAAARSIQRHARRMAAARRADGAHTEAATMVQAVSRGRAARARAERERRAATIIGARARGRGARARRARDASQRGAATVVQRIVRGRRARFRHPTRAAAATAIQRAWRGLRGRRRATRIRRQREIERLDRAFASRGTPGPRRADADVGLPERQADDAEAAVASALAASSAVIDWRRGSTRTRQIRRAAAVYVAGVRPDGWVASAGRATRRRSPSAHSPSSARADSIEGAEWLSASYSGARPYASHGRAVPRQLGVGPRAHVRVSLRATRERRLALAAEARRAGASAHAVGGGASADGGAGGQRRGSPGNGASVLPAPRSLGASPFGTPGGARLPPLEERARLAALLADADAQVRGAEPRAAGSAGFVDRHAGRAEPQWAPQRGGGLWQPRGGYLAAGMLGGVGVPLLLEPIPSPSALQQRLRAEQPHFAYYDQPSVTDAAVSAAAARRLEALGFAAPPGSEIALAAAAAHGGNARSAAAAAAAALAASALDGDGGAVAISGAAPALRALGANAAELARQLSFLNDMLASRIISPGEHAAAATRTGLQLRASRRAFVAALVPLAVRGGLSAPEFRMAVARLARMREREADVRPLLDALARDARAVARVARQAADARAGTRAGARTPLALARGGAHDGGARRPATAGDAQPSDAARAREAEAEALGAEEAAADAARAAADGAAADAELAEVDELLAELHALRYMPLAQRARRAELSAAHLRALSSTRGDDGAHPPAFSPTASPAAESARPAEREAQPRTSSAREAHSPFETRAPAPALIDALSERAIRIAARAGALAATGDGAHLPQAAAHAWPSPGREGGARGGASFGALLALVAAGGNGGTDSGVGDARNGGGGGGALSNGWRVDGARGALRLAPVAAHHAKAGERASAADAAELAATRQRARKQLALVSALSQPRHKRGAELKPPPSPPKFVARPAPSVHKLQQPRAARAPELGAAAYAPREPAAMLPPAVTSPPPAAPAEAAPAHVPADAAGTAPASPAREAAPAAPPHVPISERAAAPAAEAIAALSGALLVLRAEALDGGDAARDMSAGGGGDGDGDGGRADGAEAAPAADEGPSARNAPPRTSVDVADAGGEVDGAAARVGATVEAAALQPLRPPALPSAPTAVSVLADPQPSAAVAPSPPARVRAGGDDGGSAGERQGAPSAAAAHVEGGAPLVAPTPAPVAAFATGADLAAANELHATPAAAHTPPAPAVGAPSLPASAAATPSAASAELGVAAAPAVGTAPTTTRDALGGIAPTTTRDALGGTAPTTTRDALGGTAPTTTRDALGVLDGSSEGKGMGDAHEDDESTYDDDYEEDEEEDEDETDALDDALGGLSGAEDDDDGVDDALAEAEARDELAAAAAVAAARVAQSGRTAL</sequence>
<comment type="caution">
    <text evidence="2">The sequence shown here is derived from an EMBL/GenBank/DDBJ whole genome shotgun (WGS) entry which is preliminary data.</text>
</comment>
<feature type="region of interest" description="Disordered" evidence="1">
    <location>
        <begin position="962"/>
        <end position="1001"/>
    </location>
</feature>
<feature type="region of interest" description="Disordered" evidence="1">
    <location>
        <begin position="2647"/>
        <end position="2762"/>
    </location>
</feature>
<feature type="region of interest" description="Disordered" evidence="1">
    <location>
        <begin position="2013"/>
        <end position="2065"/>
    </location>
</feature>
<feature type="compositionally biased region" description="Basic residues" evidence="1">
    <location>
        <begin position="1307"/>
        <end position="1319"/>
    </location>
</feature>
<dbReference type="OMA" id="WRATHDS"/>
<feature type="compositionally biased region" description="Gly residues" evidence="1">
    <location>
        <begin position="1688"/>
        <end position="1702"/>
    </location>
</feature>